<dbReference type="AlphaFoldDB" id="A0A6A5BPE7"/>
<feature type="domain" description="Xrn1 N-terminal" evidence="3">
    <location>
        <begin position="27"/>
        <end position="130"/>
    </location>
</feature>
<dbReference type="VEuPathDB" id="AmoebaDB:NfTy_085370"/>
<evidence type="ECO:0000256" key="2">
    <source>
        <dbReference type="SAM" id="SignalP"/>
    </source>
</evidence>
<keyword evidence="2" id="KW-0732">Signal</keyword>
<reference evidence="4 5" key="1">
    <citation type="journal article" date="2019" name="Sci. Rep.">
        <title>Nanopore sequencing improves the draft genome of the human pathogenic amoeba Naegleria fowleri.</title>
        <authorList>
            <person name="Liechti N."/>
            <person name="Schurch N."/>
            <person name="Bruggmann R."/>
            <person name="Wittwer M."/>
        </authorList>
    </citation>
    <scope>NUCLEOTIDE SEQUENCE [LARGE SCALE GENOMIC DNA]</scope>
    <source>
        <strain evidence="4 5">ATCC 30894</strain>
    </source>
</reference>
<dbReference type="EMBL" id="VFQX01000041">
    <property type="protein sequence ID" value="KAF0976121.1"/>
    <property type="molecule type" value="Genomic_DNA"/>
</dbReference>
<dbReference type="VEuPathDB" id="AmoebaDB:NF0096630"/>
<name>A0A6A5BPE7_NAEFO</name>
<comment type="caution">
    <text evidence="4">The sequence shown here is derived from an EMBL/GenBank/DDBJ whole genome shotgun (WGS) entry which is preliminary data.</text>
</comment>
<evidence type="ECO:0000259" key="3">
    <source>
        <dbReference type="Pfam" id="PF03159"/>
    </source>
</evidence>
<dbReference type="OrthoDB" id="372487at2759"/>
<proteinExistence type="inferred from homology"/>
<feature type="domain" description="Xrn1 N-terminal" evidence="3">
    <location>
        <begin position="131"/>
        <end position="227"/>
    </location>
</feature>
<protein>
    <recommendedName>
        <fullName evidence="3">Xrn1 N-terminal domain-containing protein</fullName>
    </recommendedName>
</protein>
<keyword evidence="5" id="KW-1185">Reference proteome</keyword>
<feature type="chain" id="PRO_5025412947" description="Xrn1 N-terminal domain-containing protein" evidence="2">
    <location>
        <begin position="22"/>
        <end position="518"/>
    </location>
</feature>
<dbReference type="Gene3D" id="3.40.50.12390">
    <property type="match status" value="1"/>
</dbReference>
<dbReference type="Proteomes" id="UP000444721">
    <property type="component" value="Unassembled WGS sequence"/>
</dbReference>
<sequence length="518" mass="60273">MGVNRNTILSILSFILGTSSATTSMNQIVSSSSQNPTNQSSSYSSIVYIDGNSLIHHKLQTAIPENATTHTLFNESSMKKIVEQVKDSLCTQIEQIYLSHRPIEKIVLVFDGPCPFAKNNEQRKRRFSNVSSLIASPGTFFMFKLCQAIYKWSTDTFYSHARKGLDIQVEFSDCFVEGEGEIKILESIRKYHRRNDENSCRHIVYTKDSDFTLLLLACSEENIILVNDYQKIEKKTLVRKLMDQFGIIDQSHTTIHRIMLDLVLICITFGNDYLQPMPHEQKLLNLLLRYKKKKLKEKYSQRFLVEVNSDHVKMDVDFLVRILLKSKDIQPSMTRSVKEVDETRKYLEGLMWCISTYETGVCKDYRHFTNQNPPILLGQMIQDMRKLIERNGHILQFVSIGQTSLIPLTFLMSIMPFTVFRQSIPKTILEVIEKDKSLIRDYQNHFLKTEHFDQLKKLEETLLKQVSLKPWPESDHDIWMEKLLTKSLPFSISKKQIELTYLRIKKVWNAVKKSSSDL</sequence>
<dbReference type="Pfam" id="PF03159">
    <property type="entry name" value="XRN_N"/>
    <property type="match status" value="2"/>
</dbReference>
<dbReference type="OMA" id="FLMSIMP"/>
<dbReference type="InterPro" id="IPR004859">
    <property type="entry name" value="Xrn1_N"/>
</dbReference>
<accession>A0A6A5BPE7</accession>
<dbReference type="InterPro" id="IPR027073">
    <property type="entry name" value="5_3_exoribonuclease"/>
</dbReference>
<dbReference type="GO" id="GO:0003723">
    <property type="term" value="F:RNA binding"/>
    <property type="evidence" value="ECO:0007669"/>
    <property type="project" value="TreeGrafter"/>
</dbReference>
<dbReference type="VEuPathDB" id="AmoebaDB:FDP41_004796"/>
<feature type="signal peptide" evidence="2">
    <location>
        <begin position="1"/>
        <end position="21"/>
    </location>
</feature>
<dbReference type="GO" id="GO:0004534">
    <property type="term" value="F:5'-3' RNA exonuclease activity"/>
    <property type="evidence" value="ECO:0007669"/>
    <property type="project" value="TreeGrafter"/>
</dbReference>
<dbReference type="GO" id="GO:0005634">
    <property type="term" value="C:nucleus"/>
    <property type="evidence" value="ECO:0007669"/>
    <property type="project" value="TreeGrafter"/>
</dbReference>
<evidence type="ECO:0000256" key="1">
    <source>
        <dbReference type="ARBA" id="ARBA00038299"/>
    </source>
</evidence>
<gene>
    <name evidence="4" type="ORF">FDP41_004796</name>
</gene>
<organism evidence="4 5">
    <name type="scientific">Naegleria fowleri</name>
    <name type="common">Brain eating amoeba</name>
    <dbReference type="NCBI Taxonomy" id="5763"/>
    <lineage>
        <taxon>Eukaryota</taxon>
        <taxon>Discoba</taxon>
        <taxon>Heterolobosea</taxon>
        <taxon>Tetramitia</taxon>
        <taxon>Eutetramitia</taxon>
        <taxon>Vahlkampfiidae</taxon>
        <taxon>Naegleria</taxon>
    </lineage>
</organism>
<dbReference type="RefSeq" id="XP_044560834.1">
    <property type="nucleotide sequence ID" value="XM_044708249.1"/>
</dbReference>
<dbReference type="GO" id="GO:0000956">
    <property type="term" value="P:nuclear-transcribed mRNA catabolic process"/>
    <property type="evidence" value="ECO:0007669"/>
    <property type="project" value="TreeGrafter"/>
</dbReference>
<dbReference type="GeneID" id="68112014"/>
<dbReference type="PANTHER" id="PTHR12341:SF7">
    <property type="entry name" value="5'-3' EXORIBONUCLEASE 1"/>
    <property type="match status" value="1"/>
</dbReference>
<evidence type="ECO:0000313" key="4">
    <source>
        <dbReference type="EMBL" id="KAF0976121.1"/>
    </source>
</evidence>
<evidence type="ECO:0000313" key="5">
    <source>
        <dbReference type="Proteomes" id="UP000444721"/>
    </source>
</evidence>
<dbReference type="PANTHER" id="PTHR12341">
    <property type="entry name" value="5'-&gt;3' EXORIBONUCLEASE"/>
    <property type="match status" value="1"/>
</dbReference>
<comment type="similarity">
    <text evidence="1">Belongs to the 5'-3' exonuclease family.</text>
</comment>